<sequence>MASRFARQNDARNALFSNYDASQNRSRPSSAASNNTPQRSSSRNPPYQASPSPYALNGAANDNFAPAGGAVYGAYNASSSTAGSSPYGVTDKKNDDAGLGFRSATPDKKGRYSDSVLESLESQNDDQAGEMSKKVKMLKELTMAIGDEIRDSTKLADSMNDSFEGARNRLRGTMNKMLRMAERTGVGWKVWVLFFIFIWCLFAYVWLF</sequence>
<dbReference type="AlphaFoldDB" id="A0A9Q9AQL9"/>
<evidence type="ECO:0000313" key="13">
    <source>
        <dbReference type="Proteomes" id="UP001056384"/>
    </source>
</evidence>
<dbReference type="Gene3D" id="1.20.5.110">
    <property type="match status" value="1"/>
</dbReference>
<dbReference type="PANTHER" id="PTHR12791">
    <property type="entry name" value="GOLGI SNARE BET1-RELATED"/>
    <property type="match status" value="1"/>
</dbReference>
<evidence type="ECO:0000256" key="1">
    <source>
        <dbReference type="ARBA" id="ARBA00004394"/>
    </source>
</evidence>
<dbReference type="InterPro" id="IPR039899">
    <property type="entry name" value="BET1_SNARE"/>
</dbReference>
<evidence type="ECO:0000256" key="2">
    <source>
        <dbReference type="ARBA" id="ARBA00022448"/>
    </source>
</evidence>
<evidence type="ECO:0000256" key="9">
    <source>
        <dbReference type="SAM" id="MobiDB-lite"/>
    </source>
</evidence>
<organism evidence="12 13">
    <name type="scientific">Septoria linicola</name>
    <dbReference type="NCBI Taxonomy" id="215465"/>
    <lineage>
        <taxon>Eukaryota</taxon>
        <taxon>Fungi</taxon>
        <taxon>Dikarya</taxon>
        <taxon>Ascomycota</taxon>
        <taxon>Pezizomycotina</taxon>
        <taxon>Dothideomycetes</taxon>
        <taxon>Dothideomycetidae</taxon>
        <taxon>Mycosphaerellales</taxon>
        <taxon>Mycosphaerellaceae</taxon>
        <taxon>Septoria</taxon>
    </lineage>
</organism>
<feature type="transmembrane region" description="Helical" evidence="10">
    <location>
        <begin position="186"/>
        <end position="207"/>
    </location>
</feature>
<evidence type="ECO:0000256" key="8">
    <source>
        <dbReference type="ARBA" id="ARBA00046280"/>
    </source>
</evidence>
<dbReference type="GO" id="GO:0015031">
    <property type="term" value="P:protein transport"/>
    <property type="evidence" value="ECO:0007669"/>
    <property type="project" value="UniProtKB-KW"/>
</dbReference>
<dbReference type="Proteomes" id="UP001056384">
    <property type="component" value="Chromosome 2"/>
</dbReference>
<evidence type="ECO:0000256" key="10">
    <source>
        <dbReference type="SAM" id="Phobius"/>
    </source>
</evidence>
<feature type="compositionally biased region" description="Polar residues" evidence="9">
    <location>
        <begin position="36"/>
        <end position="51"/>
    </location>
</feature>
<evidence type="ECO:0000256" key="5">
    <source>
        <dbReference type="ARBA" id="ARBA00022989"/>
    </source>
</evidence>
<reference evidence="12" key="1">
    <citation type="submission" date="2022-06" db="EMBL/GenBank/DDBJ databases">
        <title>Complete genome sequences of two strains of the flax pathogen Septoria linicola.</title>
        <authorList>
            <person name="Lapalu N."/>
            <person name="Simon A."/>
            <person name="Demenou B."/>
            <person name="Paumier D."/>
            <person name="Guillot M.-P."/>
            <person name="Gout L."/>
            <person name="Valade R."/>
        </authorList>
    </citation>
    <scope>NUCLEOTIDE SEQUENCE</scope>
    <source>
        <strain evidence="12">SE15195</strain>
    </source>
</reference>
<evidence type="ECO:0000256" key="6">
    <source>
        <dbReference type="ARBA" id="ARBA00023034"/>
    </source>
</evidence>
<evidence type="ECO:0000256" key="7">
    <source>
        <dbReference type="ARBA" id="ARBA00023136"/>
    </source>
</evidence>
<proteinExistence type="predicted"/>
<feature type="region of interest" description="Disordered" evidence="9">
    <location>
        <begin position="1"/>
        <end position="55"/>
    </location>
</feature>
<feature type="region of interest" description="Disordered" evidence="9">
    <location>
        <begin position="80"/>
        <end position="112"/>
    </location>
</feature>
<evidence type="ECO:0000313" key="12">
    <source>
        <dbReference type="EMBL" id="USW50292.1"/>
    </source>
</evidence>
<dbReference type="FunFam" id="1.20.5.110:FF:000057">
    <property type="entry name" value="SNARE complex subunit (Bet1), putative"/>
    <property type="match status" value="1"/>
</dbReference>
<dbReference type="SUPFAM" id="SSF58038">
    <property type="entry name" value="SNARE fusion complex"/>
    <property type="match status" value="1"/>
</dbReference>
<evidence type="ECO:0000256" key="4">
    <source>
        <dbReference type="ARBA" id="ARBA00022927"/>
    </source>
</evidence>
<gene>
    <name evidence="12" type="ORF">Slin15195_G036110</name>
</gene>
<dbReference type="CDD" id="cd15853">
    <property type="entry name" value="SNARE_Bet1"/>
    <property type="match status" value="1"/>
</dbReference>
<feature type="compositionally biased region" description="Low complexity" evidence="9">
    <location>
        <begin position="21"/>
        <end position="35"/>
    </location>
</feature>
<dbReference type="PROSITE" id="PS50192">
    <property type="entry name" value="T_SNARE"/>
    <property type="match status" value="1"/>
</dbReference>
<keyword evidence="5 10" id="KW-1133">Transmembrane helix</keyword>
<feature type="domain" description="T-SNARE coiled-coil homology" evidence="11">
    <location>
        <begin position="118"/>
        <end position="180"/>
    </location>
</feature>
<dbReference type="EMBL" id="CP099419">
    <property type="protein sequence ID" value="USW50292.1"/>
    <property type="molecule type" value="Genomic_DNA"/>
</dbReference>
<protein>
    <submittedName>
        <fullName evidence="12">BET1-like protein</fullName>
    </submittedName>
</protein>
<keyword evidence="2" id="KW-0813">Transport</keyword>
<keyword evidence="7 10" id="KW-0472">Membrane</keyword>
<evidence type="ECO:0000259" key="11">
    <source>
        <dbReference type="PROSITE" id="PS50192"/>
    </source>
</evidence>
<dbReference type="SMART" id="SM00397">
    <property type="entry name" value="t_SNARE"/>
    <property type="match status" value="1"/>
</dbReference>
<name>A0A9Q9AQL9_9PEZI</name>
<dbReference type="GO" id="GO:0000139">
    <property type="term" value="C:Golgi membrane"/>
    <property type="evidence" value="ECO:0007669"/>
    <property type="project" value="UniProtKB-SubCell"/>
</dbReference>
<keyword evidence="4" id="KW-0653">Protein transport</keyword>
<comment type="subcellular location">
    <subcellularLocation>
        <location evidence="8">Endomembrane system</location>
        <topology evidence="8">Single-pass type IV membrane protein</topology>
    </subcellularLocation>
    <subcellularLocation>
        <location evidence="1">Golgi apparatus membrane</location>
    </subcellularLocation>
</comment>
<keyword evidence="6" id="KW-0333">Golgi apparatus</keyword>
<accession>A0A9Q9AQL9</accession>
<dbReference type="InterPro" id="IPR000727">
    <property type="entry name" value="T_SNARE_dom"/>
</dbReference>
<evidence type="ECO:0000256" key="3">
    <source>
        <dbReference type="ARBA" id="ARBA00022692"/>
    </source>
</evidence>
<keyword evidence="3 10" id="KW-0812">Transmembrane</keyword>
<keyword evidence="13" id="KW-1185">Reference proteome</keyword>